<dbReference type="RefSeq" id="WP_025260792.1">
    <property type="nucleotide sequence ID" value="NZ_BLVX01000006.1"/>
</dbReference>
<dbReference type="InterPro" id="IPR012448">
    <property type="entry name" value="DUF1652"/>
</dbReference>
<dbReference type="GeneID" id="93659920"/>
<name>A0A3M4VZK6_PSECI</name>
<reference evidence="1 4" key="2">
    <citation type="submission" date="2020-05" db="EMBL/GenBank/DDBJ databases">
        <title>Genetic diversity of Pseudomonas cichorii.</title>
        <authorList>
            <person name="Tani S."/>
            <person name="Yagi H."/>
            <person name="Hashimoto S."/>
            <person name="Iiyama K."/>
            <person name="Furuya N."/>
        </authorList>
    </citation>
    <scope>NUCLEOTIDE SEQUENCE [LARGE SCALE GENOMIC DNA]</scope>
    <source>
        <strain evidence="1 4">LMG 2162</strain>
    </source>
</reference>
<evidence type="ECO:0000313" key="4">
    <source>
        <dbReference type="Proteomes" id="UP000614982"/>
    </source>
</evidence>
<reference evidence="2 3" key="1">
    <citation type="submission" date="2018-08" db="EMBL/GenBank/DDBJ databases">
        <title>Recombination of ecologically and evolutionarily significant loci maintains genetic cohesion in the Pseudomonas syringae species complex.</title>
        <authorList>
            <person name="Dillon M."/>
            <person name="Thakur S."/>
            <person name="Almeida R.N.D."/>
            <person name="Weir B.S."/>
            <person name="Guttman D.S."/>
        </authorList>
    </citation>
    <scope>NUCLEOTIDE SEQUENCE [LARGE SCALE GENOMIC DNA]</scope>
    <source>
        <strain evidence="2 3">ICMP 6917</strain>
    </source>
</reference>
<dbReference type="OrthoDB" id="6906904at2"/>
<dbReference type="Proteomes" id="UP000614982">
    <property type="component" value="Unassembled WGS sequence"/>
</dbReference>
<protein>
    <recommendedName>
        <fullName evidence="5">DUF1652 domain-containing protein</fullName>
    </recommendedName>
</protein>
<dbReference type="AlphaFoldDB" id="A0A3M4VZK6"/>
<organism evidence="2 3">
    <name type="scientific">Pseudomonas cichorii</name>
    <dbReference type="NCBI Taxonomy" id="36746"/>
    <lineage>
        <taxon>Bacteria</taxon>
        <taxon>Pseudomonadati</taxon>
        <taxon>Pseudomonadota</taxon>
        <taxon>Gammaproteobacteria</taxon>
        <taxon>Pseudomonadales</taxon>
        <taxon>Pseudomonadaceae</taxon>
        <taxon>Pseudomonas</taxon>
    </lineage>
</organism>
<keyword evidence="4" id="KW-1185">Reference proteome</keyword>
<comment type="caution">
    <text evidence="2">The sequence shown here is derived from an EMBL/GenBank/DDBJ whole genome shotgun (WGS) entry which is preliminary data.</text>
</comment>
<evidence type="ECO:0000313" key="2">
    <source>
        <dbReference type="EMBL" id="RMR56422.1"/>
    </source>
</evidence>
<evidence type="ECO:0008006" key="5">
    <source>
        <dbReference type="Google" id="ProtNLM"/>
    </source>
</evidence>
<dbReference type="EMBL" id="RBRY01000094">
    <property type="protein sequence ID" value="RMR56422.1"/>
    <property type="molecule type" value="Genomic_DNA"/>
</dbReference>
<dbReference type="EMBL" id="BLWA01000006">
    <property type="protein sequence ID" value="GFM92633.1"/>
    <property type="molecule type" value="Genomic_DNA"/>
</dbReference>
<sequence>MIACGLSTLELRNIIEVAFLPLSCTCTVVPGLSPARTTLSVQIIDPSTGRVELSVTGISLERLKTSRDISDLVAELRDEHAHHAQLQPHYHIA</sequence>
<dbReference type="Pfam" id="PF07865">
    <property type="entry name" value="DUF1652"/>
    <property type="match status" value="1"/>
</dbReference>
<accession>A0A3M4VZK6</accession>
<proteinExistence type="predicted"/>
<dbReference type="Proteomes" id="UP000278332">
    <property type="component" value="Unassembled WGS sequence"/>
</dbReference>
<evidence type="ECO:0000313" key="3">
    <source>
        <dbReference type="Proteomes" id="UP000278332"/>
    </source>
</evidence>
<gene>
    <name evidence="2" type="ORF">ALP84_04199</name>
    <name evidence="1" type="ORF">PSCICP_26050</name>
</gene>
<evidence type="ECO:0000313" key="1">
    <source>
        <dbReference type="EMBL" id="GFM92633.1"/>
    </source>
</evidence>